<proteinExistence type="predicted"/>
<reference evidence="1" key="1">
    <citation type="submission" date="2019-11" db="EMBL/GenBank/DDBJ databases">
        <authorList>
            <person name="Feng L."/>
        </authorList>
    </citation>
    <scope>NUCLEOTIDE SEQUENCE</scope>
    <source>
        <strain evidence="1">AMuciniphilaLFYP55</strain>
    </source>
</reference>
<dbReference type="SUPFAM" id="SSF52317">
    <property type="entry name" value="Class I glutamine amidotransferase-like"/>
    <property type="match status" value="1"/>
</dbReference>
<dbReference type="CDD" id="cd03143">
    <property type="entry name" value="A4_beta-galactosidase_middle_domain"/>
    <property type="match status" value="1"/>
</dbReference>
<accession>A0A6N2VRX5</accession>
<organism evidence="1">
    <name type="scientific">Akkermansia muciniphila</name>
    <dbReference type="NCBI Taxonomy" id="239935"/>
    <lineage>
        <taxon>Bacteria</taxon>
        <taxon>Pseudomonadati</taxon>
        <taxon>Verrucomicrobiota</taxon>
        <taxon>Verrucomicrobiia</taxon>
        <taxon>Verrucomicrobiales</taxon>
        <taxon>Akkermansiaceae</taxon>
        <taxon>Akkermansia</taxon>
    </lineage>
</organism>
<name>A0A6N2VRX5_9BACT</name>
<dbReference type="Gene3D" id="3.20.20.80">
    <property type="entry name" value="Glycosidases"/>
    <property type="match status" value="1"/>
</dbReference>
<protein>
    <recommendedName>
        <fullName evidence="2">Glycoside hydrolase family 42 N-terminal domain-containing protein</fullName>
    </recommendedName>
</protein>
<dbReference type="EMBL" id="CACRSS010000021">
    <property type="protein sequence ID" value="VYT29806.1"/>
    <property type="molecule type" value="Genomic_DNA"/>
</dbReference>
<evidence type="ECO:0000313" key="1">
    <source>
        <dbReference type="EMBL" id="VYT29806.1"/>
    </source>
</evidence>
<dbReference type="OrthoDB" id="197923at2"/>
<dbReference type="InterPro" id="IPR029062">
    <property type="entry name" value="Class_I_gatase-like"/>
</dbReference>
<gene>
    <name evidence="1" type="ORF">AMLFYP55_01574</name>
</gene>
<dbReference type="AlphaFoldDB" id="A0A6N2VRX5"/>
<dbReference type="RefSeq" id="WP_146018183.1">
    <property type="nucleotide sequence ID" value="NZ_CACRSS010000021.1"/>
</dbReference>
<evidence type="ECO:0008006" key="2">
    <source>
        <dbReference type="Google" id="ProtNLM"/>
    </source>
</evidence>
<dbReference type="Gene3D" id="3.40.50.880">
    <property type="match status" value="1"/>
</dbReference>
<sequence>MKPFPLLLCILLAGLVAPVFGKLDGTYMNEAGMTLKTPHAAWDEKGELPHKKILFIMQQTASREIIELVQRFPGFKYEVVLTASEHSIGADDIYSNPIAGLSTANKLQELDAKLAKDYDLVVMANVDFAVLPDEQKFRLMSMVRNGTGLVRIQSGEPWSELKKLPYKKPYAQPLPRPEWVAGSNSLPGTRPKNFESRIFNAWQFGNGRIVEVDYGAGYRPGVGLTPYFNYTTDWFFLYETSQAFLAQVLYYASGIELPAFSVRQDNGQFAVTSPEKTVAEGRIRQADNSVIRNSLDFTNLPAGRYTADVLVRRDGALVNFGAFPFTVESAFGAVSVETPRLVQDRGPFSVTLKLASPAQDGYSAKVELMDAPYRNVWFSKTLPLEAGKKELSFGLENYRMPTIGGYLRCTVYDARGHAAHAENPVIFPDYSLEDYLQLTWGQVGCTFNPAFGERIIDRLGWNVSLQFFTKGDIENALRNEKLCPYICRIGMEAGPNNETRILRKLWSEQKENMEQLGTLNGDESFYHPLVRKLWSDDLRRQAEYLKDLSPVLYNLGDENFYTYDAGFGESDKQPFADFLRGKYQTMENLNLEYGASYAGFGEVPHLRLDAAKKEGNLVAYNDHREYIEKMYVDMHHFLAAEIKKVHPGARVGAEGSPPGNLEEMIKGLDFWGPYSGMQENEVLRAFGADRVRTIWWGGYCSERSSYPYKLWGHLLQGAINGHAWFLINPALGETSHSGDLSEAEYLRQYMPYLDDLNYGLAQLLIKTPFPDTGILFYYSHTSNSAAQADSRCVKPDASMNPLLRYCYQRGLGFNFVSPNTLERLKNARLLFLCGASSLSDKECAAILDFVKSGGTVLADANIAILNENLKKRTVNPLGELFGNLTFGQAKELEIQSYESTSGALALAGEKAHAVHGNPGLQLRKTGKGNAILLNASLSVLENNSLPGSSLNTFLDQVVKNAGVRPLAVIPDFSDTLMVRPRKAGEFELLGALGQEKDLGKSFTAELPEEKYIYECRKGLVGKSDKLVFKFSNAPFRCFALFDREQQPPVVTAPAQVAKGARALLKISGPANPRERAYRITVTAPDGREILHRSKTIYGKTEYPLDFAFNDLPGAYRITIEDAATGLNTQHEIEVK</sequence>